<dbReference type="KEGG" id="mas:Mahau_2261"/>
<dbReference type="PANTHER" id="PTHR12110:SF21">
    <property type="entry name" value="XYLOSE ISOMERASE-LIKE TIM BARREL DOMAIN-CONTAINING PROTEIN"/>
    <property type="match status" value="1"/>
</dbReference>
<evidence type="ECO:0000313" key="3">
    <source>
        <dbReference type="Proteomes" id="UP000008457"/>
    </source>
</evidence>
<feature type="domain" description="Xylose isomerase-like TIM barrel" evidence="1">
    <location>
        <begin position="29"/>
        <end position="262"/>
    </location>
</feature>
<evidence type="ECO:0000259" key="1">
    <source>
        <dbReference type="Pfam" id="PF01261"/>
    </source>
</evidence>
<name>F3ZVN6_MAHA5</name>
<dbReference type="Gene3D" id="3.20.20.150">
    <property type="entry name" value="Divalent-metal-dependent TIM barrel enzymes"/>
    <property type="match status" value="1"/>
</dbReference>
<dbReference type="EMBL" id="CP002360">
    <property type="protein sequence ID" value="AEE97430.1"/>
    <property type="molecule type" value="Genomic_DNA"/>
</dbReference>
<keyword evidence="3" id="KW-1185">Reference proteome</keyword>
<dbReference type="PANTHER" id="PTHR12110">
    <property type="entry name" value="HYDROXYPYRUVATE ISOMERASE"/>
    <property type="match status" value="1"/>
</dbReference>
<dbReference type="InterPro" id="IPR050312">
    <property type="entry name" value="IolE/XylAMocC-like"/>
</dbReference>
<gene>
    <name evidence="2" type="ordered locus">Mahau_2261</name>
</gene>
<dbReference type="GO" id="GO:0016853">
    <property type="term" value="F:isomerase activity"/>
    <property type="evidence" value="ECO:0007669"/>
    <property type="project" value="UniProtKB-KW"/>
</dbReference>
<evidence type="ECO:0000313" key="2">
    <source>
        <dbReference type="EMBL" id="AEE97430.1"/>
    </source>
</evidence>
<reference evidence="2 3" key="2">
    <citation type="journal article" date="2011" name="Stand. Genomic Sci.">
        <title>Complete genome sequence of Mahella australiensis type strain (50-1 BON).</title>
        <authorList>
            <person name="Sikorski J."/>
            <person name="Teshima H."/>
            <person name="Nolan M."/>
            <person name="Lucas S."/>
            <person name="Hammon N."/>
            <person name="Deshpande S."/>
            <person name="Cheng J.F."/>
            <person name="Pitluck S."/>
            <person name="Liolios K."/>
            <person name="Pagani I."/>
            <person name="Ivanova N."/>
            <person name="Huntemann M."/>
            <person name="Mavromatis K."/>
            <person name="Ovchinikova G."/>
            <person name="Pati A."/>
            <person name="Tapia R."/>
            <person name="Han C."/>
            <person name="Goodwin L."/>
            <person name="Chen A."/>
            <person name="Palaniappan K."/>
            <person name="Land M."/>
            <person name="Hauser L."/>
            <person name="Ngatchou-Djao O.D."/>
            <person name="Rohde M."/>
            <person name="Pukall R."/>
            <person name="Spring S."/>
            <person name="Abt B."/>
            <person name="Goker M."/>
            <person name="Detter J.C."/>
            <person name="Woyke T."/>
            <person name="Bristow J."/>
            <person name="Markowitz V."/>
            <person name="Hugenholtz P."/>
            <person name="Eisen J.A."/>
            <person name="Kyrpides N.C."/>
            <person name="Klenk H.P."/>
            <person name="Lapidus A."/>
        </authorList>
    </citation>
    <scope>NUCLEOTIDE SEQUENCE [LARGE SCALE GENOMIC DNA]</scope>
    <source>
        <strain evidence="3">DSM 15567 / CIP 107919 / 50-1 BON</strain>
    </source>
</reference>
<dbReference type="HOGENOM" id="CLU_061796_2_0_9"/>
<proteinExistence type="predicted"/>
<dbReference type="eggNOG" id="COG1082">
    <property type="taxonomic scope" value="Bacteria"/>
</dbReference>
<protein>
    <submittedName>
        <fullName evidence="2">Xylose isomerase domain-containing protein TIM barrel</fullName>
    </submittedName>
</protein>
<dbReference type="Pfam" id="PF01261">
    <property type="entry name" value="AP_endonuc_2"/>
    <property type="match status" value="1"/>
</dbReference>
<dbReference type="RefSeq" id="WP_013781856.1">
    <property type="nucleotide sequence ID" value="NC_015520.1"/>
</dbReference>
<dbReference type="OrthoDB" id="9779184at2"/>
<dbReference type="Proteomes" id="UP000008457">
    <property type="component" value="Chromosome"/>
</dbReference>
<organism evidence="2 3">
    <name type="scientific">Mahella australiensis (strain DSM 15567 / CIP 107919 / 50-1 BON)</name>
    <dbReference type="NCBI Taxonomy" id="697281"/>
    <lineage>
        <taxon>Bacteria</taxon>
        <taxon>Bacillati</taxon>
        <taxon>Bacillota</taxon>
        <taxon>Clostridia</taxon>
        <taxon>Thermoanaerobacterales</taxon>
        <taxon>Thermoanaerobacterales Family IV. Incertae Sedis</taxon>
        <taxon>Mahella</taxon>
    </lineage>
</organism>
<dbReference type="STRING" id="697281.Mahau_2261"/>
<dbReference type="SUPFAM" id="SSF51658">
    <property type="entry name" value="Xylose isomerase-like"/>
    <property type="match status" value="1"/>
</dbReference>
<reference evidence="3" key="1">
    <citation type="submission" date="2010-11" db="EMBL/GenBank/DDBJ databases">
        <title>The complete genome of Mahella australiensis DSM 15567.</title>
        <authorList>
            <consortium name="US DOE Joint Genome Institute (JGI-PGF)"/>
            <person name="Lucas S."/>
            <person name="Copeland A."/>
            <person name="Lapidus A."/>
            <person name="Bruce D."/>
            <person name="Goodwin L."/>
            <person name="Pitluck S."/>
            <person name="Kyrpides N."/>
            <person name="Mavromatis K."/>
            <person name="Pagani I."/>
            <person name="Ivanova N."/>
            <person name="Teshima H."/>
            <person name="Brettin T."/>
            <person name="Detter J.C."/>
            <person name="Han C."/>
            <person name="Tapia R."/>
            <person name="Land M."/>
            <person name="Hauser L."/>
            <person name="Markowitz V."/>
            <person name="Cheng J.-F."/>
            <person name="Hugenholtz P."/>
            <person name="Woyke T."/>
            <person name="Wu D."/>
            <person name="Spring S."/>
            <person name="Pukall R."/>
            <person name="Steenblock K."/>
            <person name="Schneider S."/>
            <person name="Klenk H.-P."/>
            <person name="Eisen J.A."/>
        </authorList>
    </citation>
    <scope>NUCLEOTIDE SEQUENCE [LARGE SCALE GENOMIC DNA]</scope>
    <source>
        <strain evidence="3">DSM 15567 / CIP 107919 / 50-1 BON</strain>
    </source>
</reference>
<dbReference type="InterPro" id="IPR036237">
    <property type="entry name" value="Xyl_isomerase-like_sf"/>
</dbReference>
<sequence length="283" mass="32376">MKIGFITNSLSGQGLKNLDEIADWGIENGFADLEIGPSISLEEEVFSRIKEARKINISALIYCRNFLDEDERVAQEHQMNLKKRIEFAGRLGIQKVICSTGVTKEAFQGIRYEPEKSVEAVVELLKTFIELAEKNNVRLCIENCPMMGNIALSPDIWKALFDKLDSDKVGLAYDPSHMVWQMMNPYEPIKEFGHKVFHVHGKDTEIMYNSLNRAEILSNQQWWRYGLPGLGDIQWGRIIANLDEIGYDGTISIEHEDPVWEGSFDKVKKGILKAKKHIEQFID</sequence>
<keyword evidence="2" id="KW-0413">Isomerase</keyword>
<dbReference type="AlphaFoldDB" id="F3ZVN6"/>
<accession>F3ZVN6</accession>
<dbReference type="InterPro" id="IPR013022">
    <property type="entry name" value="Xyl_isomerase-like_TIM-brl"/>
</dbReference>